<organism evidence="2 3">
    <name type="scientific">Mycobacterium paraterrae</name>
    <dbReference type="NCBI Taxonomy" id="577492"/>
    <lineage>
        <taxon>Bacteria</taxon>
        <taxon>Bacillati</taxon>
        <taxon>Actinomycetota</taxon>
        <taxon>Actinomycetes</taxon>
        <taxon>Mycobacteriales</taxon>
        <taxon>Mycobacteriaceae</taxon>
        <taxon>Mycobacterium</taxon>
    </lineage>
</organism>
<feature type="compositionally biased region" description="Polar residues" evidence="1">
    <location>
        <begin position="1"/>
        <end position="40"/>
    </location>
</feature>
<dbReference type="Proteomes" id="UP001055336">
    <property type="component" value="Chromosome"/>
</dbReference>
<feature type="region of interest" description="Disordered" evidence="1">
    <location>
        <begin position="1"/>
        <end position="54"/>
    </location>
</feature>
<name>A0ABY3VLR5_9MYCO</name>
<gene>
    <name evidence="2" type="ORF">MKK62_18780</name>
</gene>
<dbReference type="Pfam" id="PF13822">
    <property type="entry name" value="ACC_epsilon"/>
    <property type="match status" value="1"/>
</dbReference>
<dbReference type="EMBL" id="CP092488">
    <property type="protein sequence ID" value="UMB68448.1"/>
    <property type="molecule type" value="Genomic_DNA"/>
</dbReference>
<evidence type="ECO:0000256" key="1">
    <source>
        <dbReference type="SAM" id="MobiDB-lite"/>
    </source>
</evidence>
<evidence type="ECO:0000313" key="3">
    <source>
        <dbReference type="Proteomes" id="UP001055336"/>
    </source>
</evidence>
<accession>A0ABY3VLR5</accession>
<evidence type="ECO:0000313" key="2">
    <source>
        <dbReference type="EMBL" id="UMB68448.1"/>
    </source>
</evidence>
<proteinExistence type="predicted"/>
<keyword evidence="3" id="KW-1185">Reference proteome</keyword>
<protein>
    <submittedName>
        <fullName evidence="2">Acyl-CoA carboxylase subunit epsilon</fullName>
    </submittedName>
</protein>
<reference evidence="2" key="1">
    <citation type="submission" date="2022-08" db="EMBL/GenBank/DDBJ databases">
        <title>Whole genome sequencing of non-tuberculosis mycobacteria type-strains.</title>
        <authorList>
            <person name="Igarashi Y."/>
            <person name="Osugi A."/>
            <person name="Mitarai S."/>
        </authorList>
    </citation>
    <scope>NUCLEOTIDE SEQUENCE</scope>
    <source>
        <strain evidence="2">DSM 45127</strain>
    </source>
</reference>
<sequence>MSRVSGTNAVSDGNETNDQAPVSRVSGTNAVSDGNETNDQAPADADENAAHVPHIEVLKGNPTDDEVAALVTVLASASSGPGIQGEPEFSRWGLPVDKLRYAVHSWQRLTLVQRTHMRGR</sequence>
<dbReference type="InterPro" id="IPR032716">
    <property type="entry name" value="ACC_epsilon"/>
</dbReference>